<dbReference type="SUPFAM" id="SSF64356">
    <property type="entry name" value="SNARE-like"/>
    <property type="match status" value="1"/>
</dbReference>
<comment type="subunit">
    <text evidence="2 10">Oligomeric complex that consists of at least the alpha, beta, beta', gamma, delta, epsilon and zeta subunits.</text>
</comment>
<dbReference type="PANTHER" id="PTHR10121:SF0">
    <property type="entry name" value="COATOMER SUBUNIT DELTA"/>
    <property type="match status" value="1"/>
</dbReference>
<keyword evidence="16" id="KW-1185">Reference proteome</keyword>
<dbReference type="GO" id="GO:0030126">
    <property type="term" value="C:COPI vesicle coat"/>
    <property type="evidence" value="ECO:0007669"/>
    <property type="project" value="UniProtKB-UniRule"/>
</dbReference>
<name>A0A2B7YZP6_POLH7</name>
<dbReference type="OrthoDB" id="10266042at2759"/>
<dbReference type="EMBL" id="PDNA01000016">
    <property type="protein sequence ID" value="PGH26531.1"/>
    <property type="molecule type" value="Genomic_DNA"/>
</dbReference>
<evidence type="ECO:0000256" key="1">
    <source>
        <dbReference type="ARBA" id="ARBA00010516"/>
    </source>
</evidence>
<evidence type="ECO:0000256" key="9">
    <source>
        <dbReference type="ARBA" id="ARBA00023329"/>
    </source>
</evidence>
<keyword evidence="3 10" id="KW-0813">Transport</keyword>
<dbReference type="AlphaFoldDB" id="A0A2B7YZP6"/>
<evidence type="ECO:0000256" key="6">
    <source>
        <dbReference type="ARBA" id="ARBA00022927"/>
    </source>
</evidence>
<comment type="similarity">
    <text evidence="1 10">Belongs to the adaptor complexes medium subunit family. Delta-COP subfamily.</text>
</comment>
<gene>
    <name evidence="15" type="ORF">AJ80_01845</name>
</gene>
<evidence type="ECO:0000256" key="8">
    <source>
        <dbReference type="ARBA" id="ARBA00023136"/>
    </source>
</evidence>
<evidence type="ECO:0000256" key="10">
    <source>
        <dbReference type="RuleBase" id="RU364018"/>
    </source>
</evidence>
<dbReference type="InterPro" id="IPR027059">
    <property type="entry name" value="Coatomer_dsu"/>
</dbReference>
<dbReference type="Gene3D" id="2.60.40.1170">
    <property type="entry name" value="Mu homology domain, subdomain B"/>
    <property type="match status" value="2"/>
</dbReference>
<feature type="region of interest" description="Disordered" evidence="13">
    <location>
        <begin position="194"/>
        <end position="219"/>
    </location>
</feature>
<evidence type="ECO:0000256" key="7">
    <source>
        <dbReference type="ARBA" id="ARBA00023034"/>
    </source>
</evidence>
<feature type="region of interest" description="Disordered" evidence="13">
    <location>
        <begin position="269"/>
        <end position="293"/>
    </location>
</feature>
<dbReference type="GO" id="GO:0000139">
    <property type="term" value="C:Golgi membrane"/>
    <property type="evidence" value="ECO:0007669"/>
    <property type="project" value="UniProtKB-SubCell"/>
</dbReference>
<dbReference type="Pfam" id="PF01217">
    <property type="entry name" value="Clat_adaptor_s"/>
    <property type="match status" value="1"/>
</dbReference>
<dbReference type="SUPFAM" id="SSF49447">
    <property type="entry name" value="Second domain of Mu2 adaptin subunit (ap50) of ap2 adaptor"/>
    <property type="match status" value="1"/>
</dbReference>
<evidence type="ECO:0000256" key="5">
    <source>
        <dbReference type="ARBA" id="ARBA00022892"/>
    </source>
</evidence>
<dbReference type="GO" id="GO:0015031">
    <property type="term" value="P:protein transport"/>
    <property type="evidence" value="ECO:0007669"/>
    <property type="project" value="UniProtKB-KW"/>
</dbReference>
<dbReference type="PANTHER" id="PTHR10121">
    <property type="entry name" value="COATOMER SUBUNIT DELTA"/>
    <property type="match status" value="1"/>
</dbReference>
<dbReference type="GO" id="GO:0006890">
    <property type="term" value="P:retrograde vesicle-mediated transport, Golgi to endoplasmic reticulum"/>
    <property type="evidence" value="ECO:0007669"/>
    <property type="project" value="UniProtKB-UniRule"/>
</dbReference>
<dbReference type="Pfam" id="PF00928">
    <property type="entry name" value="Adap_comp_sub"/>
    <property type="match status" value="1"/>
</dbReference>
<proteinExistence type="inferred from homology"/>
<evidence type="ECO:0000313" key="16">
    <source>
        <dbReference type="Proteomes" id="UP000224634"/>
    </source>
</evidence>
<dbReference type="CDD" id="cd14830">
    <property type="entry name" value="Delta_COP_N"/>
    <property type="match status" value="1"/>
</dbReference>
<evidence type="ECO:0000256" key="11">
    <source>
        <dbReference type="RuleBase" id="RU366052"/>
    </source>
</evidence>
<dbReference type="Proteomes" id="UP000224634">
    <property type="component" value="Unassembled WGS sequence"/>
</dbReference>
<evidence type="ECO:0000256" key="13">
    <source>
        <dbReference type="SAM" id="MobiDB-lite"/>
    </source>
</evidence>
<keyword evidence="7 10" id="KW-0333">Golgi apparatus</keyword>
<organism evidence="15 16">
    <name type="scientific">Polytolypa hystricis (strain UAMH7299)</name>
    <dbReference type="NCBI Taxonomy" id="1447883"/>
    <lineage>
        <taxon>Eukaryota</taxon>
        <taxon>Fungi</taxon>
        <taxon>Dikarya</taxon>
        <taxon>Ascomycota</taxon>
        <taxon>Pezizomycotina</taxon>
        <taxon>Eurotiomycetes</taxon>
        <taxon>Eurotiomycetidae</taxon>
        <taxon>Onygenales</taxon>
        <taxon>Onygenales incertae sedis</taxon>
        <taxon>Polytolypa</taxon>
    </lineage>
</organism>
<keyword evidence="8 10" id="KW-0472">Membrane</keyword>
<keyword evidence="9 10" id="KW-0968">Cytoplasmic vesicle</keyword>
<feature type="domain" description="MHD" evidence="14">
    <location>
        <begin position="298"/>
        <end position="538"/>
    </location>
</feature>
<reference evidence="15 16" key="1">
    <citation type="submission" date="2017-10" db="EMBL/GenBank/DDBJ databases">
        <title>Comparative genomics in systemic dimorphic fungi from Ajellomycetaceae.</title>
        <authorList>
            <person name="Munoz J.F."/>
            <person name="Mcewen J.G."/>
            <person name="Clay O.K."/>
            <person name="Cuomo C.A."/>
        </authorList>
    </citation>
    <scope>NUCLEOTIDE SEQUENCE [LARGE SCALE GENOMIC DNA]</scope>
    <source>
        <strain evidence="15 16">UAMH7299</strain>
    </source>
</reference>
<keyword evidence="5 10" id="KW-0931">ER-Golgi transport</keyword>
<comment type="function">
    <text evidence="10">The coatomer is a cytosolic protein complex that binds to dilysine motifs and reversibly associates with Golgi non-clathrin-coated vesicles, which further mediate biosynthetic protein transport from the ER, via the Golgi up to the trans Golgi network. Coatomer complex is required for budding from Golgi membranes, and is essential for the retrograde Golgi-to-ER transport of dilysine-tagged proteins.</text>
</comment>
<dbReference type="CDD" id="cd09254">
    <property type="entry name" value="AP_delta-COPI_MHD"/>
    <property type="match status" value="1"/>
</dbReference>
<dbReference type="Gene3D" id="3.30.450.60">
    <property type="match status" value="1"/>
</dbReference>
<keyword evidence="12" id="KW-0175">Coiled coil</keyword>
<dbReference type="InterPro" id="IPR011012">
    <property type="entry name" value="Longin-like_dom_sf"/>
</dbReference>
<keyword evidence="6 10" id="KW-0653">Protein transport</keyword>
<evidence type="ECO:0000256" key="12">
    <source>
        <dbReference type="SAM" id="Coils"/>
    </source>
</evidence>
<comment type="subcellular location">
    <subcellularLocation>
        <location evidence="10 11">Cytoplasm</location>
    </subcellularLocation>
    <subcellularLocation>
        <location evidence="10 11">Cytoplasmic vesicle</location>
        <location evidence="10 11">COPI-coated vesicle membrane</location>
        <topology evidence="10 11">Peripheral membrane protein</topology>
        <orientation evidence="10 11">Cytoplasmic side</orientation>
    </subcellularLocation>
    <subcellularLocation>
        <location evidence="10 11">Golgi apparatus membrane</location>
        <topology evidence="10 11">Peripheral membrane protein</topology>
        <orientation evidence="10 11">Cytoplasmic side</orientation>
    </subcellularLocation>
</comment>
<dbReference type="PROSITE" id="PS51072">
    <property type="entry name" value="MHD"/>
    <property type="match status" value="1"/>
</dbReference>
<sequence length="538" mass="59947">MATVHLQELCSTARIASDYIKMSLQVVLAASICTRGGKAVLSRQFREIARSRIEALLASFPKLADSGTQHTTVEQDNVRFVYQPLDELYIVLITNRQSNILQDIDSLHLFAQVVTSICRSLDEREIIRNAFELLSAFDELVTMGYRENLTLTQIKTFLEMESHEERIQEIIERNKELEATEERKRKAKQLELQRKEAARSGRGMTPRTPTYPVYTQPARPSVPETYDTYEAEKKKTFAKAIPTRGKGMQLGKKSKATDIYEKVRGDLGPEAEESPLMSPAAPASENFGSSRPSLALDREPVHITVAESVSAKLSRDGALKSYEIKGDLQLRITDPSFTKVKLDLIANPSNGAQFRTHPNVDKALFTNSKVIQLKDTTKRFPANNSIGVLRWRVAGTDDSDVLPITFTVWVNRGSDTTTVTVEYELTGSSSLQDVVVTIPFGSIEPIVTTFDSTYEVTGDSMDWTIGSVDESNATGSFEFESSDPNGDENEFFPMSVRFNKTTPFIDVDVTGVSLLEMEGEPVSFSKEIKTVADGYVIE</sequence>
<dbReference type="InterPro" id="IPR028565">
    <property type="entry name" value="MHD"/>
</dbReference>
<dbReference type="GO" id="GO:0006888">
    <property type="term" value="P:endoplasmic reticulum to Golgi vesicle-mediated transport"/>
    <property type="evidence" value="ECO:0007669"/>
    <property type="project" value="TreeGrafter"/>
</dbReference>
<feature type="coiled-coil region" evidence="12">
    <location>
        <begin position="160"/>
        <end position="190"/>
    </location>
</feature>
<comment type="caution">
    <text evidence="15">The sequence shown here is derived from an EMBL/GenBank/DDBJ whole genome shotgun (WGS) entry which is preliminary data.</text>
</comment>
<protein>
    <recommendedName>
        <fullName evidence="10">Coatomer subunit delta</fullName>
    </recommendedName>
</protein>
<dbReference type="InterPro" id="IPR036168">
    <property type="entry name" value="AP2_Mu_C_sf"/>
</dbReference>
<evidence type="ECO:0000313" key="15">
    <source>
        <dbReference type="EMBL" id="PGH26531.1"/>
    </source>
</evidence>
<dbReference type="FunFam" id="3.30.450.60:FF:000003">
    <property type="entry name" value="Coatomer subunit delta"/>
    <property type="match status" value="1"/>
</dbReference>
<dbReference type="GO" id="GO:0051645">
    <property type="term" value="P:Golgi localization"/>
    <property type="evidence" value="ECO:0007669"/>
    <property type="project" value="TreeGrafter"/>
</dbReference>
<evidence type="ECO:0000256" key="3">
    <source>
        <dbReference type="ARBA" id="ARBA00022448"/>
    </source>
</evidence>
<accession>A0A2B7YZP6</accession>
<dbReference type="STRING" id="1447883.A0A2B7YZP6"/>
<evidence type="ECO:0000256" key="2">
    <source>
        <dbReference type="ARBA" id="ARBA00011775"/>
    </source>
</evidence>
<keyword evidence="4 10" id="KW-0963">Cytoplasm</keyword>
<evidence type="ECO:0000259" key="14">
    <source>
        <dbReference type="PROSITE" id="PS51072"/>
    </source>
</evidence>
<dbReference type="InterPro" id="IPR022775">
    <property type="entry name" value="AP_mu_sigma_su"/>
</dbReference>
<evidence type="ECO:0000256" key="4">
    <source>
        <dbReference type="ARBA" id="ARBA00022490"/>
    </source>
</evidence>